<evidence type="ECO:0000259" key="1">
    <source>
        <dbReference type="Pfam" id="PF24096"/>
    </source>
</evidence>
<reference evidence="2 3" key="1">
    <citation type="submission" date="2023-06" db="EMBL/GenBank/DDBJ databases">
        <title>Actinomycetospora Odt1-22.</title>
        <authorList>
            <person name="Supong K."/>
        </authorList>
    </citation>
    <scope>NUCLEOTIDE SEQUENCE [LARGE SCALE GENOMIC DNA]</scope>
    <source>
        <strain evidence="2 3">Odt1-22</strain>
    </source>
</reference>
<dbReference type="InterPro" id="IPR029058">
    <property type="entry name" value="AB_hydrolase_fold"/>
</dbReference>
<evidence type="ECO:0000313" key="3">
    <source>
        <dbReference type="Proteomes" id="UP001231924"/>
    </source>
</evidence>
<dbReference type="EMBL" id="JASVWF010000004">
    <property type="protein sequence ID" value="MDL5158167.1"/>
    <property type="molecule type" value="Genomic_DNA"/>
</dbReference>
<gene>
    <name evidence="2" type="ORF">QRT03_19525</name>
</gene>
<name>A0ABT7MBX6_9PSEU</name>
<dbReference type="Gene3D" id="3.40.50.1820">
    <property type="entry name" value="alpha/beta hydrolase"/>
    <property type="match status" value="1"/>
</dbReference>
<dbReference type="InterPro" id="IPR055803">
    <property type="entry name" value="DUF7379"/>
</dbReference>
<sequence length="410" mass="43605">MTDEQHRPLPAPRNEVRGAAGVASEAVDIVSRPVEGTHRAISDTVFGALRKVGLGPASKPAQVLHDGISAGVYSAVRGIGHAAGRGVGLAAEIYREASGRTEWTPITSRPAGAVLAGAVNGLVGDHMVALGNDLAVPMALYTSTTSDTDPHARLRLDDIQVKDHPDRDLGHVVLFVHGLGETEHAWRLADEDSAGEGYAERIASSIGAVPLLLRYNTGLRIAHNGAALSVLLAELFDAWPEPIRTLDLVGHSMGGLVLRHACHAAVVAGEPWVHAVRRMVYLGSPHEGAPLAHRVDQLASRLSRYARSRSWGEFLDRRSAGIRDLVAGVSDSEVPLLASSTHHGVAACLTASAHHPLANILGDLLVPVDSARGAITDVETIPSSHHFHLLNDPRIHEHLLRWLSVPDDGR</sequence>
<dbReference type="SUPFAM" id="SSF53474">
    <property type="entry name" value="alpha/beta-Hydrolases"/>
    <property type="match status" value="1"/>
</dbReference>
<dbReference type="PANTHER" id="PTHR37946:SF1">
    <property type="entry name" value="SLL1969 PROTEIN"/>
    <property type="match status" value="1"/>
</dbReference>
<evidence type="ECO:0000313" key="2">
    <source>
        <dbReference type="EMBL" id="MDL5158167.1"/>
    </source>
</evidence>
<proteinExistence type="predicted"/>
<comment type="caution">
    <text evidence="2">The sequence shown here is derived from an EMBL/GenBank/DDBJ whole genome shotgun (WGS) entry which is preliminary data.</text>
</comment>
<protein>
    <submittedName>
        <fullName evidence="2">Alpha/beta fold hydrolase</fullName>
    </submittedName>
</protein>
<keyword evidence="2" id="KW-0378">Hydrolase</keyword>
<dbReference type="GO" id="GO:0016787">
    <property type="term" value="F:hydrolase activity"/>
    <property type="evidence" value="ECO:0007669"/>
    <property type="project" value="UniProtKB-KW"/>
</dbReference>
<dbReference type="RefSeq" id="WP_286054685.1">
    <property type="nucleotide sequence ID" value="NZ_JASVWF010000004.1"/>
</dbReference>
<dbReference type="Pfam" id="PF24096">
    <property type="entry name" value="DUF7379"/>
    <property type="match status" value="1"/>
</dbReference>
<dbReference type="Proteomes" id="UP001231924">
    <property type="component" value="Unassembled WGS sequence"/>
</dbReference>
<organism evidence="2 3">
    <name type="scientific">Actinomycetospora termitidis</name>
    <dbReference type="NCBI Taxonomy" id="3053470"/>
    <lineage>
        <taxon>Bacteria</taxon>
        <taxon>Bacillati</taxon>
        <taxon>Actinomycetota</taxon>
        <taxon>Actinomycetes</taxon>
        <taxon>Pseudonocardiales</taxon>
        <taxon>Pseudonocardiaceae</taxon>
        <taxon>Actinomycetospora</taxon>
    </lineage>
</organism>
<dbReference type="PANTHER" id="PTHR37946">
    <property type="entry name" value="SLL1969 PROTEIN"/>
    <property type="match status" value="1"/>
</dbReference>
<feature type="domain" description="DUF7379" evidence="1">
    <location>
        <begin position="174"/>
        <end position="301"/>
    </location>
</feature>
<keyword evidence="3" id="KW-1185">Reference proteome</keyword>
<accession>A0ABT7MBX6</accession>